<dbReference type="EMBL" id="JAUTXU010000074">
    <property type="protein sequence ID" value="KAK3711718.1"/>
    <property type="molecule type" value="Genomic_DNA"/>
</dbReference>
<reference evidence="1" key="1">
    <citation type="submission" date="2023-07" db="EMBL/GenBank/DDBJ databases">
        <title>Black Yeasts Isolated from many extreme environments.</title>
        <authorList>
            <person name="Coleine C."/>
            <person name="Stajich J.E."/>
            <person name="Selbmann L."/>
        </authorList>
    </citation>
    <scope>NUCLEOTIDE SEQUENCE</scope>
    <source>
        <strain evidence="1">CCFEE 5714</strain>
    </source>
</reference>
<evidence type="ECO:0000313" key="2">
    <source>
        <dbReference type="Proteomes" id="UP001281147"/>
    </source>
</evidence>
<organism evidence="1 2">
    <name type="scientific">Vermiconidia calcicola</name>
    <dbReference type="NCBI Taxonomy" id="1690605"/>
    <lineage>
        <taxon>Eukaryota</taxon>
        <taxon>Fungi</taxon>
        <taxon>Dikarya</taxon>
        <taxon>Ascomycota</taxon>
        <taxon>Pezizomycotina</taxon>
        <taxon>Dothideomycetes</taxon>
        <taxon>Dothideomycetidae</taxon>
        <taxon>Mycosphaerellales</taxon>
        <taxon>Extremaceae</taxon>
        <taxon>Vermiconidia</taxon>
    </lineage>
</organism>
<comment type="caution">
    <text evidence="1">The sequence shown here is derived from an EMBL/GenBank/DDBJ whole genome shotgun (WGS) entry which is preliminary data.</text>
</comment>
<keyword evidence="2" id="KW-1185">Reference proteome</keyword>
<gene>
    <name evidence="1" type="ORF">LTR37_009495</name>
</gene>
<evidence type="ECO:0000313" key="1">
    <source>
        <dbReference type="EMBL" id="KAK3711718.1"/>
    </source>
</evidence>
<protein>
    <submittedName>
        <fullName evidence="1">Uncharacterized protein</fullName>
    </submittedName>
</protein>
<accession>A0ACC3N921</accession>
<name>A0ACC3N921_9PEZI</name>
<dbReference type="Proteomes" id="UP001281147">
    <property type="component" value="Unassembled WGS sequence"/>
</dbReference>
<sequence length="310" mass="35834">MDEVVKKAMGAAQSKKRTSVPWNFDEPWKQPYYTYSNKWQPVDPSHTDIKQPSASWLALYAWNIDFMLPFAESRMQLAIRHLEKLVNRLDERTARVIYLQECVESDLKLLAKDPWVQRCFALTDIDIDNWQSGYYGTVTLVDRRLPISSCFRVHYSQTRMERDGLFVDILINNRTIEMVARYMRDATLHGAAVAGDFNAIQDFDRHLHSDNGLKDAYLELGGSEEDAEGGHTWGQQAATFQREKFGTSRMDKVFFCGGIRCFQFERFGAGVELENDDERKKIVNLGFDRPWITDHFGVMAVFEVQESSSL</sequence>
<proteinExistence type="predicted"/>